<reference evidence="1" key="1">
    <citation type="submission" date="2023-08" db="EMBL/GenBank/DDBJ databases">
        <title>Chromosome-level Genome Assembly of mud carp (Cirrhinus molitorella).</title>
        <authorList>
            <person name="Liu H."/>
        </authorList>
    </citation>
    <scope>NUCLEOTIDE SEQUENCE</scope>
    <source>
        <strain evidence="1">Prfri</strain>
        <tissue evidence="1">Muscle</tissue>
    </source>
</reference>
<keyword evidence="2" id="KW-1185">Reference proteome</keyword>
<gene>
    <name evidence="1" type="ORF">Q8A67_023503</name>
</gene>
<dbReference type="AlphaFoldDB" id="A0AA88P6W1"/>
<proteinExistence type="predicted"/>
<dbReference type="EMBL" id="JAUYZG010000023">
    <property type="protein sequence ID" value="KAK2870976.1"/>
    <property type="molecule type" value="Genomic_DNA"/>
</dbReference>
<accession>A0AA88P6W1</accession>
<organism evidence="1 2">
    <name type="scientific">Cirrhinus molitorella</name>
    <name type="common">mud carp</name>
    <dbReference type="NCBI Taxonomy" id="172907"/>
    <lineage>
        <taxon>Eukaryota</taxon>
        <taxon>Metazoa</taxon>
        <taxon>Chordata</taxon>
        <taxon>Craniata</taxon>
        <taxon>Vertebrata</taxon>
        <taxon>Euteleostomi</taxon>
        <taxon>Actinopterygii</taxon>
        <taxon>Neopterygii</taxon>
        <taxon>Teleostei</taxon>
        <taxon>Ostariophysi</taxon>
        <taxon>Cypriniformes</taxon>
        <taxon>Cyprinidae</taxon>
        <taxon>Labeoninae</taxon>
        <taxon>Labeonini</taxon>
        <taxon>Cirrhinus</taxon>
    </lineage>
</organism>
<name>A0AA88P6W1_9TELE</name>
<evidence type="ECO:0000313" key="1">
    <source>
        <dbReference type="EMBL" id="KAK2870976.1"/>
    </source>
</evidence>
<comment type="caution">
    <text evidence="1">The sequence shown here is derived from an EMBL/GenBank/DDBJ whole genome shotgun (WGS) entry which is preliminary data.</text>
</comment>
<sequence>MTSTVRDGRSAEISHHVNITPVGHKTRLSWEEIVFYGHGLLGLDKPSVAVARQKRLKVVTPLLAPKGFRPLLQGKRGQDSVKTTQRLAYHQGRVCSPPHHNQLRDKWRFHPI</sequence>
<protein>
    <submittedName>
        <fullName evidence="1">Uncharacterized protein</fullName>
    </submittedName>
</protein>
<dbReference type="Proteomes" id="UP001187343">
    <property type="component" value="Unassembled WGS sequence"/>
</dbReference>
<evidence type="ECO:0000313" key="2">
    <source>
        <dbReference type="Proteomes" id="UP001187343"/>
    </source>
</evidence>